<organism evidence="2 3">
    <name type="scientific">Caenorhabditis briggsae</name>
    <dbReference type="NCBI Taxonomy" id="6238"/>
    <lineage>
        <taxon>Eukaryota</taxon>
        <taxon>Metazoa</taxon>
        <taxon>Ecdysozoa</taxon>
        <taxon>Nematoda</taxon>
        <taxon>Chromadorea</taxon>
        <taxon>Rhabditida</taxon>
        <taxon>Rhabditina</taxon>
        <taxon>Rhabditomorpha</taxon>
        <taxon>Rhabditoidea</taxon>
        <taxon>Rhabditidae</taxon>
        <taxon>Peloderinae</taxon>
        <taxon>Caenorhabditis</taxon>
    </lineage>
</organism>
<dbReference type="AlphaFoldDB" id="A0AAE9E9H8"/>
<dbReference type="Proteomes" id="UP000829354">
    <property type="component" value="Chromosome II"/>
</dbReference>
<keyword evidence="3" id="KW-1185">Reference proteome</keyword>
<dbReference type="EMBL" id="CP092621">
    <property type="protein sequence ID" value="UMM15991.1"/>
    <property type="molecule type" value="Genomic_DNA"/>
</dbReference>
<evidence type="ECO:0000313" key="3">
    <source>
        <dbReference type="Proteomes" id="UP000829354"/>
    </source>
</evidence>
<dbReference type="PANTHER" id="PTHR21503:SF8">
    <property type="entry name" value="F-BOX ASSOCIATED DOMAIN-CONTAINING PROTEIN-RELATED"/>
    <property type="match status" value="1"/>
</dbReference>
<evidence type="ECO:0000259" key="1">
    <source>
        <dbReference type="Pfam" id="PF07735"/>
    </source>
</evidence>
<dbReference type="InterPro" id="IPR012885">
    <property type="entry name" value="F-box_Sdz-33"/>
</dbReference>
<evidence type="ECO:0000313" key="2">
    <source>
        <dbReference type="EMBL" id="UMM15991.1"/>
    </source>
</evidence>
<name>A0AAE9E9H8_CAEBR</name>
<accession>A0AAE9E9H8</accession>
<proteinExistence type="predicted"/>
<feature type="domain" description="Sdz-33 F-box" evidence="1">
    <location>
        <begin position="170"/>
        <end position="231"/>
    </location>
</feature>
<dbReference type="PANTHER" id="PTHR21503">
    <property type="entry name" value="F-BOX-CONTAINING HYPOTHETICAL PROTEIN C.ELEGANS"/>
    <property type="match status" value="1"/>
</dbReference>
<gene>
    <name evidence="2" type="ORF">L5515_013196</name>
</gene>
<sequence>MSKLSVNFSRASNKCRKLSTIKISFGLLHLRITDCTKLSIGNDPIHYCLEWTAEKENDGTREYVTWPDQSQEIVQKHSENPLDSMKELYLYVRSLMGIAIISVDLFMNSFEGQCREIVDSLRSTFDEVTILRIFGKDQRQDEIEYILDNMKHTNQLEVNVDTMEKLPLKIPETIERLQIEFGSWLTLDYMMNLKMSTIVLWNTFLTNEVLNVIFKSWIEMKSHQNLEYLEMNLRNLEDCVEVAMKDIPYEIRHSIPTPDPAYTLVGGIFDVTRKDGQPALIGVYEDPTGFFLSMCPRLPLLSPE</sequence>
<reference evidence="2 3" key="1">
    <citation type="submission" date="2022-04" db="EMBL/GenBank/DDBJ databases">
        <title>Chromosome-level reference genomes for two strains of Caenorhabditis briggsae: an improved platform for comparative genomics.</title>
        <authorList>
            <person name="Stevens L."/>
            <person name="Andersen E."/>
        </authorList>
    </citation>
    <scope>NUCLEOTIDE SEQUENCE [LARGE SCALE GENOMIC DNA]</scope>
    <source>
        <strain evidence="2">VX34</strain>
        <tissue evidence="2">Whole-organism</tissue>
    </source>
</reference>
<protein>
    <recommendedName>
        <fullName evidence="1">Sdz-33 F-box domain-containing protein</fullName>
    </recommendedName>
</protein>
<dbReference type="Pfam" id="PF07735">
    <property type="entry name" value="FBA_2"/>
    <property type="match status" value="1"/>
</dbReference>